<evidence type="ECO:0000256" key="1">
    <source>
        <dbReference type="SAM" id="Phobius"/>
    </source>
</evidence>
<gene>
    <name evidence="2" type="ORF">KDA27_16695</name>
</gene>
<accession>A0A956SEE3</accession>
<reference evidence="2" key="1">
    <citation type="submission" date="2020-04" db="EMBL/GenBank/DDBJ databases">
        <authorList>
            <person name="Zhang T."/>
        </authorList>
    </citation>
    <scope>NUCLEOTIDE SEQUENCE</scope>
    <source>
        <strain evidence="2">HKST-UBA02</strain>
    </source>
</reference>
<keyword evidence="1" id="KW-0812">Transmembrane</keyword>
<evidence type="ECO:0000313" key="3">
    <source>
        <dbReference type="Proteomes" id="UP000739538"/>
    </source>
</evidence>
<keyword evidence="1" id="KW-0472">Membrane</keyword>
<protein>
    <submittedName>
        <fullName evidence="2">Uncharacterized protein</fullName>
    </submittedName>
</protein>
<evidence type="ECO:0000313" key="2">
    <source>
        <dbReference type="EMBL" id="MCA9757445.1"/>
    </source>
</evidence>
<dbReference type="AlphaFoldDB" id="A0A956SEE3"/>
<dbReference type="EMBL" id="JAGQHS010000099">
    <property type="protein sequence ID" value="MCA9757445.1"/>
    <property type="molecule type" value="Genomic_DNA"/>
</dbReference>
<name>A0A956SEE3_UNCEI</name>
<dbReference type="Proteomes" id="UP000739538">
    <property type="component" value="Unassembled WGS sequence"/>
</dbReference>
<sequence length="151" mass="15788">MLRRGIVHSATLVVLGLVVVGTSGCGTVAGYYLGAALDGGIPREVGPDGLAVDEGELLTVTTTDGEVVRGKYHGLVSEPDSALCLVIGETNDVFSRTEPRTIVIDKDEIQSIEAPRNFLRYVGVATGLAVDGLIILPAVTSLDPLWTTTPN</sequence>
<dbReference type="PROSITE" id="PS51257">
    <property type="entry name" value="PROKAR_LIPOPROTEIN"/>
    <property type="match status" value="1"/>
</dbReference>
<organism evidence="2 3">
    <name type="scientific">Eiseniibacteriota bacterium</name>
    <dbReference type="NCBI Taxonomy" id="2212470"/>
    <lineage>
        <taxon>Bacteria</taxon>
        <taxon>Candidatus Eiseniibacteriota</taxon>
    </lineage>
</organism>
<proteinExistence type="predicted"/>
<reference evidence="2" key="2">
    <citation type="journal article" date="2021" name="Microbiome">
        <title>Successional dynamics and alternative stable states in a saline activated sludge microbial community over 9 years.</title>
        <authorList>
            <person name="Wang Y."/>
            <person name="Ye J."/>
            <person name="Ju F."/>
            <person name="Liu L."/>
            <person name="Boyd J.A."/>
            <person name="Deng Y."/>
            <person name="Parks D.H."/>
            <person name="Jiang X."/>
            <person name="Yin X."/>
            <person name="Woodcroft B.J."/>
            <person name="Tyson G.W."/>
            <person name="Hugenholtz P."/>
            <person name="Polz M.F."/>
            <person name="Zhang T."/>
        </authorList>
    </citation>
    <scope>NUCLEOTIDE SEQUENCE</scope>
    <source>
        <strain evidence="2">HKST-UBA02</strain>
    </source>
</reference>
<keyword evidence="1" id="KW-1133">Transmembrane helix</keyword>
<feature type="transmembrane region" description="Helical" evidence="1">
    <location>
        <begin position="12"/>
        <end position="33"/>
    </location>
</feature>
<comment type="caution">
    <text evidence="2">The sequence shown here is derived from an EMBL/GenBank/DDBJ whole genome shotgun (WGS) entry which is preliminary data.</text>
</comment>